<dbReference type="GO" id="GO:0009279">
    <property type="term" value="C:cell outer membrane"/>
    <property type="evidence" value="ECO:0007669"/>
    <property type="project" value="TreeGrafter"/>
</dbReference>
<evidence type="ECO:0000259" key="1">
    <source>
        <dbReference type="Pfam" id="PF19838"/>
    </source>
</evidence>
<name>X0WY75_9ZZZZ</name>
<dbReference type="InterPro" id="IPR050218">
    <property type="entry name" value="LptD"/>
</dbReference>
<proteinExistence type="predicted"/>
<dbReference type="PANTHER" id="PTHR30189">
    <property type="entry name" value="LPS-ASSEMBLY PROTEIN"/>
    <property type="match status" value="1"/>
</dbReference>
<dbReference type="EMBL" id="BARS01031201">
    <property type="protein sequence ID" value="GAG28157.1"/>
    <property type="molecule type" value="Genomic_DNA"/>
</dbReference>
<dbReference type="PANTHER" id="PTHR30189:SF1">
    <property type="entry name" value="LPS-ASSEMBLY PROTEIN LPTD"/>
    <property type="match status" value="1"/>
</dbReference>
<organism evidence="2">
    <name type="scientific">marine sediment metagenome</name>
    <dbReference type="NCBI Taxonomy" id="412755"/>
    <lineage>
        <taxon>unclassified sequences</taxon>
        <taxon>metagenomes</taxon>
        <taxon>ecological metagenomes</taxon>
    </lineage>
</organism>
<dbReference type="Pfam" id="PF19838">
    <property type="entry name" value="LptD_2"/>
    <property type="match status" value="1"/>
</dbReference>
<dbReference type="GO" id="GO:1990351">
    <property type="term" value="C:transporter complex"/>
    <property type="evidence" value="ECO:0007669"/>
    <property type="project" value="TreeGrafter"/>
</dbReference>
<accession>X0WY75</accession>
<comment type="caution">
    <text evidence="2">The sequence shown here is derived from an EMBL/GenBank/DDBJ whole genome shotgun (WGS) entry which is preliminary data.</text>
</comment>
<reference evidence="2" key="1">
    <citation type="journal article" date="2014" name="Front. Microbiol.">
        <title>High frequency of phylogenetically diverse reductive dehalogenase-homologous genes in deep subseafloor sedimentary metagenomes.</title>
        <authorList>
            <person name="Kawai M."/>
            <person name="Futagami T."/>
            <person name="Toyoda A."/>
            <person name="Takaki Y."/>
            <person name="Nishi S."/>
            <person name="Hori S."/>
            <person name="Arai W."/>
            <person name="Tsubouchi T."/>
            <person name="Morono Y."/>
            <person name="Uchiyama I."/>
            <person name="Ito T."/>
            <person name="Fujiyama A."/>
            <person name="Inagaki F."/>
            <person name="Takami H."/>
        </authorList>
    </citation>
    <scope>NUCLEOTIDE SEQUENCE</scope>
    <source>
        <strain evidence="2">Expedition CK06-06</strain>
    </source>
</reference>
<gene>
    <name evidence="2" type="ORF">S01H1_48581</name>
</gene>
<dbReference type="InterPro" id="IPR045659">
    <property type="entry name" value="LptD_2"/>
</dbReference>
<sequence length="250" mass="28301">DTVQTGGFLSMIHCEADTIIYDFVNGINIYYGTENKLAKITYEGMTLESMQITWHMDGDSIVAVGITVPADKDSFPDGFKLIGQPVFTQEGQEPVTGLRMVYNLQTKKAKIVEGRTKFEGGFYYGENITRVDEDHLQIVEGYYTTCDKEEPHFHFQSSRMKLAIGDKIVAQPVILYVHDVPVFFLPFGVFPVHGGRSSGFIMPSYGESRVEGRHLRGIGYYLCAKRLHGCKIIDGLLRKERHHVSRRRPV</sequence>
<dbReference type="AlphaFoldDB" id="X0WY75"/>
<feature type="non-terminal residue" evidence="2">
    <location>
        <position position="1"/>
    </location>
</feature>
<protein>
    <recommendedName>
        <fullName evidence="1">LPS-assembly protein LptD central domain-containing protein</fullName>
    </recommendedName>
</protein>
<evidence type="ECO:0000313" key="2">
    <source>
        <dbReference type="EMBL" id="GAG28157.1"/>
    </source>
</evidence>
<feature type="domain" description="LPS-assembly protein LptD central" evidence="1">
    <location>
        <begin position="168"/>
        <end position="223"/>
    </location>
</feature>